<evidence type="ECO:0000259" key="6">
    <source>
        <dbReference type="PROSITE" id="PS50950"/>
    </source>
</evidence>
<comment type="caution">
    <text evidence="7">The sequence shown here is derived from an EMBL/GenBank/DDBJ whole genome shotgun (WGS) entry which is preliminary data.</text>
</comment>
<accession>A0AAN8QAS6</accession>
<evidence type="ECO:0000256" key="3">
    <source>
        <dbReference type="ARBA" id="ARBA00022833"/>
    </source>
</evidence>
<dbReference type="InterPro" id="IPR026521">
    <property type="entry name" value="THAP2"/>
</dbReference>
<sequence length="116" mass="13425">MPGSNCVFAGCSACHSRNRGLSFHRLPRNNPEWKSELLHIIRSTRADPINIDRLTMCSRHFEDECFSMTTTTTGRIWRRLKPGSLPTRHLTKLTHKLPARKPLVRLIWISLCTFLL</sequence>
<evidence type="ECO:0000256" key="2">
    <source>
        <dbReference type="ARBA" id="ARBA00022771"/>
    </source>
</evidence>
<reference evidence="7 8" key="1">
    <citation type="submission" date="2024-01" db="EMBL/GenBank/DDBJ databases">
        <title>The genome of the rayed Mediterranean limpet Patella caerulea (Linnaeus, 1758).</title>
        <authorList>
            <person name="Anh-Thu Weber A."/>
            <person name="Halstead-Nussloch G."/>
        </authorList>
    </citation>
    <scope>NUCLEOTIDE SEQUENCE [LARGE SCALE GENOMIC DNA]</scope>
    <source>
        <strain evidence="7">AATW-2023a</strain>
        <tissue evidence="7">Whole specimen</tissue>
    </source>
</reference>
<dbReference type="PANTHER" id="PTHR47696">
    <property type="entry name" value="THAP DOMAIN-CONTAINING PROTEIN 2"/>
    <property type="match status" value="1"/>
</dbReference>
<dbReference type="SMART" id="SM00980">
    <property type="entry name" value="THAP"/>
    <property type="match status" value="1"/>
</dbReference>
<dbReference type="Pfam" id="PF05485">
    <property type="entry name" value="THAP"/>
    <property type="match status" value="1"/>
</dbReference>
<evidence type="ECO:0000256" key="1">
    <source>
        <dbReference type="ARBA" id="ARBA00022723"/>
    </source>
</evidence>
<dbReference type="Proteomes" id="UP001347796">
    <property type="component" value="Unassembled WGS sequence"/>
</dbReference>
<dbReference type="PANTHER" id="PTHR47696:SF1">
    <property type="entry name" value="THAP DOMAIN-CONTAINING PROTEIN 2"/>
    <property type="match status" value="1"/>
</dbReference>
<keyword evidence="2 5" id="KW-0863">Zinc-finger</keyword>
<keyword evidence="3" id="KW-0862">Zinc</keyword>
<dbReference type="EMBL" id="JAZGQO010000005">
    <property type="protein sequence ID" value="KAK6186825.1"/>
    <property type="molecule type" value="Genomic_DNA"/>
</dbReference>
<keyword evidence="4 5" id="KW-0238">DNA-binding</keyword>
<dbReference type="AlphaFoldDB" id="A0AAN8QAS6"/>
<dbReference type="SUPFAM" id="SSF57716">
    <property type="entry name" value="Glucocorticoid receptor-like (DNA-binding domain)"/>
    <property type="match status" value="1"/>
</dbReference>
<dbReference type="GO" id="GO:0003677">
    <property type="term" value="F:DNA binding"/>
    <property type="evidence" value="ECO:0007669"/>
    <property type="project" value="UniProtKB-UniRule"/>
</dbReference>
<proteinExistence type="predicted"/>
<keyword evidence="1" id="KW-0479">Metal-binding</keyword>
<keyword evidence="8" id="KW-1185">Reference proteome</keyword>
<dbReference type="PROSITE" id="PS50950">
    <property type="entry name" value="ZF_THAP"/>
    <property type="match status" value="1"/>
</dbReference>
<evidence type="ECO:0000313" key="8">
    <source>
        <dbReference type="Proteomes" id="UP001347796"/>
    </source>
</evidence>
<name>A0AAN8QAS6_PATCE</name>
<evidence type="ECO:0000256" key="5">
    <source>
        <dbReference type="PROSITE-ProRule" id="PRU00309"/>
    </source>
</evidence>
<feature type="domain" description="THAP-type" evidence="6">
    <location>
        <begin position="1"/>
        <end position="89"/>
    </location>
</feature>
<protein>
    <recommendedName>
        <fullName evidence="6">THAP-type domain-containing protein</fullName>
    </recommendedName>
</protein>
<dbReference type="InterPro" id="IPR006612">
    <property type="entry name" value="THAP_Znf"/>
</dbReference>
<dbReference type="SMART" id="SM00692">
    <property type="entry name" value="DM3"/>
    <property type="match status" value="1"/>
</dbReference>
<evidence type="ECO:0000313" key="7">
    <source>
        <dbReference type="EMBL" id="KAK6186825.1"/>
    </source>
</evidence>
<gene>
    <name evidence="7" type="ORF">SNE40_006095</name>
</gene>
<dbReference type="GO" id="GO:0008270">
    <property type="term" value="F:zinc ion binding"/>
    <property type="evidence" value="ECO:0007669"/>
    <property type="project" value="UniProtKB-KW"/>
</dbReference>
<organism evidence="7 8">
    <name type="scientific">Patella caerulea</name>
    <name type="common">Rayed Mediterranean limpet</name>
    <dbReference type="NCBI Taxonomy" id="87958"/>
    <lineage>
        <taxon>Eukaryota</taxon>
        <taxon>Metazoa</taxon>
        <taxon>Spiralia</taxon>
        <taxon>Lophotrochozoa</taxon>
        <taxon>Mollusca</taxon>
        <taxon>Gastropoda</taxon>
        <taxon>Patellogastropoda</taxon>
        <taxon>Patelloidea</taxon>
        <taxon>Patellidae</taxon>
        <taxon>Patella</taxon>
    </lineage>
</organism>
<evidence type="ECO:0000256" key="4">
    <source>
        <dbReference type="ARBA" id="ARBA00023125"/>
    </source>
</evidence>